<gene>
    <name evidence="2" type="ORF">CHLRE_01g050616v5</name>
</gene>
<feature type="compositionally biased region" description="Basic residues" evidence="1">
    <location>
        <begin position="10"/>
        <end position="19"/>
    </location>
</feature>
<dbReference type="InParanoid" id="A0A2K3E808"/>
<dbReference type="Gramene" id="PNW88920">
    <property type="protein sequence ID" value="PNW88920"/>
    <property type="gene ID" value="CHLRE_01g050616v5"/>
</dbReference>
<feature type="region of interest" description="Disordered" evidence="1">
    <location>
        <begin position="1"/>
        <end position="23"/>
    </location>
</feature>
<keyword evidence="3" id="KW-1185">Reference proteome</keyword>
<name>A0A2K3E808_CHLRE</name>
<evidence type="ECO:0000313" key="2">
    <source>
        <dbReference type="EMBL" id="PNW88920.1"/>
    </source>
</evidence>
<sequence length="179" mass="19415">MDTGGTPTHRLAKRGHVRAKRTEGRPAFTGISWDSSVTAWRARCPRELAGGQQLLLGGTYKLEQKRAALAVNELHDQLRHLAAGRLAVPPAPNAVHAGVSLRLQAGNREAAAQGDRHAARLPGLRTREWLHLPYVPASELPAYVRGGRHAQGRRELATWLGGGQLAGTRPQTERPRGCC</sequence>
<proteinExistence type="predicted"/>
<protein>
    <submittedName>
        <fullName evidence="2">Uncharacterized protein</fullName>
    </submittedName>
</protein>
<organism evidence="2 3">
    <name type="scientific">Chlamydomonas reinhardtii</name>
    <name type="common">Chlamydomonas smithii</name>
    <dbReference type="NCBI Taxonomy" id="3055"/>
    <lineage>
        <taxon>Eukaryota</taxon>
        <taxon>Viridiplantae</taxon>
        <taxon>Chlorophyta</taxon>
        <taxon>core chlorophytes</taxon>
        <taxon>Chlorophyceae</taxon>
        <taxon>CS clade</taxon>
        <taxon>Chlamydomonadales</taxon>
        <taxon>Chlamydomonadaceae</taxon>
        <taxon>Chlamydomonas</taxon>
    </lineage>
</organism>
<dbReference type="Proteomes" id="UP000006906">
    <property type="component" value="Chromosome 1"/>
</dbReference>
<reference evidence="2 3" key="1">
    <citation type="journal article" date="2007" name="Science">
        <title>The Chlamydomonas genome reveals the evolution of key animal and plant functions.</title>
        <authorList>
            <person name="Merchant S.S."/>
            <person name="Prochnik S.E."/>
            <person name="Vallon O."/>
            <person name="Harris E.H."/>
            <person name="Karpowicz S.J."/>
            <person name="Witman G.B."/>
            <person name="Terry A."/>
            <person name="Salamov A."/>
            <person name="Fritz-Laylin L.K."/>
            <person name="Marechal-Drouard L."/>
            <person name="Marshall W.F."/>
            <person name="Qu L.H."/>
            <person name="Nelson D.R."/>
            <person name="Sanderfoot A.A."/>
            <person name="Spalding M.H."/>
            <person name="Kapitonov V.V."/>
            <person name="Ren Q."/>
            <person name="Ferris P."/>
            <person name="Lindquist E."/>
            <person name="Shapiro H."/>
            <person name="Lucas S.M."/>
            <person name="Grimwood J."/>
            <person name="Schmutz J."/>
            <person name="Cardol P."/>
            <person name="Cerutti H."/>
            <person name="Chanfreau G."/>
            <person name="Chen C.L."/>
            <person name="Cognat V."/>
            <person name="Croft M.T."/>
            <person name="Dent R."/>
            <person name="Dutcher S."/>
            <person name="Fernandez E."/>
            <person name="Fukuzawa H."/>
            <person name="Gonzalez-Ballester D."/>
            <person name="Gonzalez-Halphen D."/>
            <person name="Hallmann A."/>
            <person name="Hanikenne M."/>
            <person name="Hippler M."/>
            <person name="Inwood W."/>
            <person name="Jabbari K."/>
            <person name="Kalanon M."/>
            <person name="Kuras R."/>
            <person name="Lefebvre P.A."/>
            <person name="Lemaire S.D."/>
            <person name="Lobanov A.V."/>
            <person name="Lohr M."/>
            <person name="Manuell A."/>
            <person name="Meier I."/>
            <person name="Mets L."/>
            <person name="Mittag M."/>
            <person name="Mittelmeier T."/>
            <person name="Moroney J.V."/>
            <person name="Moseley J."/>
            <person name="Napoli C."/>
            <person name="Nedelcu A.M."/>
            <person name="Niyogi K."/>
            <person name="Novoselov S.V."/>
            <person name="Paulsen I.T."/>
            <person name="Pazour G."/>
            <person name="Purton S."/>
            <person name="Ral J.P."/>
            <person name="Riano-Pachon D.M."/>
            <person name="Riekhof W."/>
            <person name="Rymarquis L."/>
            <person name="Schroda M."/>
            <person name="Stern D."/>
            <person name="Umen J."/>
            <person name="Willows R."/>
            <person name="Wilson N."/>
            <person name="Zimmer S.L."/>
            <person name="Allmer J."/>
            <person name="Balk J."/>
            <person name="Bisova K."/>
            <person name="Chen C.J."/>
            <person name="Elias M."/>
            <person name="Gendler K."/>
            <person name="Hauser C."/>
            <person name="Lamb M.R."/>
            <person name="Ledford H."/>
            <person name="Long J.C."/>
            <person name="Minagawa J."/>
            <person name="Page M.D."/>
            <person name="Pan J."/>
            <person name="Pootakham W."/>
            <person name="Roje S."/>
            <person name="Rose A."/>
            <person name="Stahlberg E."/>
            <person name="Terauchi A.M."/>
            <person name="Yang P."/>
            <person name="Ball S."/>
            <person name="Bowler C."/>
            <person name="Dieckmann C.L."/>
            <person name="Gladyshev V.N."/>
            <person name="Green P."/>
            <person name="Jorgensen R."/>
            <person name="Mayfield S."/>
            <person name="Mueller-Roeber B."/>
            <person name="Rajamani S."/>
            <person name="Sayre R.T."/>
            <person name="Brokstein P."/>
            <person name="Dubchak I."/>
            <person name="Goodstein D."/>
            <person name="Hornick L."/>
            <person name="Huang Y.W."/>
            <person name="Jhaveri J."/>
            <person name="Luo Y."/>
            <person name="Martinez D."/>
            <person name="Ngau W.C."/>
            <person name="Otillar B."/>
            <person name="Poliakov A."/>
            <person name="Porter A."/>
            <person name="Szajkowski L."/>
            <person name="Werner G."/>
            <person name="Zhou K."/>
            <person name="Grigoriev I.V."/>
            <person name="Rokhsar D.S."/>
            <person name="Grossman A.R."/>
        </authorList>
    </citation>
    <scope>NUCLEOTIDE SEQUENCE [LARGE SCALE GENOMIC DNA]</scope>
    <source>
        <strain evidence="3">CC-503</strain>
    </source>
</reference>
<dbReference type="RefSeq" id="XP_042928872.1">
    <property type="nucleotide sequence ID" value="XM_043058956.1"/>
</dbReference>
<evidence type="ECO:0000313" key="3">
    <source>
        <dbReference type="Proteomes" id="UP000006906"/>
    </source>
</evidence>
<dbReference type="AlphaFoldDB" id="A0A2K3E808"/>
<evidence type="ECO:0000256" key="1">
    <source>
        <dbReference type="SAM" id="MobiDB-lite"/>
    </source>
</evidence>
<dbReference type="KEGG" id="cre:CHLRE_01g050616v5"/>
<dbReference type="GeneID" id="66052162"/>
<accession>A0A2K3E808</accession>
<dbReference type="EMBL" id="CM008962">
    <property type="protein sequence ID" value="PNW88920.1"/>
    <property type="molecule type" value="Genomic_DNA"/>
</dbReference>